<feature type="signal peptide" evidence="4">
    <location>
        <begin position="1"/>
        <end position="20"/>
    </location>
</feature>
<feature type="chain" id="PRO_5026767370" evidence="4">
    <location>
        <begin position="21"/>
        <end position="608"/>
    </location>
</feature>
<keyword evidence="4" id="KW-0732">Signal</keyword>
<dbReference type="GO" id="GO:0009279">
    <property type="term" value="C:cell outer membrane"/>
    <property type="evidence" value="ECO:0007669"/>
    <property type="project" value="UniProtKB-SubCell"/>
</dbReference>
<keyword evidence="6" id="KW-1185">Reference proteome</keyword>
<gene>
    <name evidence="5" type="ORF">FYJ29_12370</name>
</gene>
<keyword evidence="2" id="KW-0472">Membrane</keyword>
<evidence type="ECO:0000313" key="5">
    <source>
        <dbReference type="EMBL" id="MSS18542.1"/>
    </source>
</evidence>
<dbReference type="Gene3D" id="2.40.170.20">
    <property type="entry name" value="TonB-dependent receptor, beta-barrel domain"/>
    <property type="match status" value="1"/>
</dbReference>
<name>A0A6L5XGE3_9BACT</name>
<dbReference type="EMBL" id="VULT01000024">
    <property type="protein sequence ID" value="MSS18542.1"/>
    <property type="molecule type" value="Genomic_DNA"/>
</dbReference>
<sequence>MNKIYVSVLMAAVVALGAGAQEKLNKEITLDKDFVPVEKKAVKKSALPKVVIPAKSTDKAQVNYSNWAEPTAVGTTIPTMLPYGYRTAHIFSGQRGYLELGAGSQLNFDGSAGYRIVDTEHSKLGLWLQHNSTWSGKNSTKLIADDDLRLKQKFNDNTVGLDFNQHFAPGDLVLGAKMHYDNFNYYGGLGSWWDDNKQSLVSLALRGGWNGKASIADRDFDYRAGLSYDYSAYDKGLHALTGGVDYDGARDHNVKANLGVSYATSAFSTLGIDARLDYVNRSYKAHAASLSNKYTDDMTVVTLSPFYGYRGENLCARLGGNVDFSLSDGAALRISPNASVSYDVAPGATLYGLAGGGKRINTLARMAAINRYSDPMGRYSNTFVPVDAEFGLKIGPFAGFKAKIYGGYGMARNEMLAFTPALYYTPFASDSHIAIDSANRYAPVYYKAFDTKGFKMGGALEYRYRSVAVLNLDVVYAPQDNNISPDKTYDGYTLGLDRASTVAHASVKLYPVKPLELDLGLEYRGGRHAVLETVTDYSLVDGVPNYTLAYSLAKMDDVINLHVGARYRFDKMLTLWLQGANLLNKKWDVTLGQGAQRLSVMGGIALVF</sequence>
<evidence type="ECO:0000256" key="4">
    <source>
        <dbReference type="SAM" id="SignalP"/>
    </source>
</evidence>
<evidence type="ECO:0000256" key="3">
    <source>
        <dbReference type="ARBA" id="ARBA00023237"/>
    </source>
</evidence>
<dbReference type="Proteomes" id="UP000483362">
    <property type="component" value="Unassembled WGS sequence"/>
</dbReference>
<protein>
    <submittedName>
        <fullName evidence="5">Uncharacterized protein</fullName>
    </submittedName>
</protein>
<evidence type="ECO:0000256" key="2">
    <source>
        <dbReference type="ARBA" id="ARBA00023136"/>
    </source>
</evidence>
<proteinExistence type="predicted"/>
<keyword evidence="3" id="KW-0998">Cell outer membrane</keyword>
<reference evidence="5 6" key="1">
    <citation type="submission" date="2019-08" db="EMBL/GenBank/DDBJ databases">
        <title>In-depth cultivation of the pig gut microbiome towards novel bacterial diversity and tailored functional studies.</title>
        <authorList>
            <person name="Wylensek D."/>
            <person name="Hitch T.C.A."/>
            <person name="Clavel T."/>
        </authorList>
    </citation>
    <scope>NUCLEOTIDE SEQUENCE [LARGE SCALE GENOMIC DNA]</scope>
    <source>
        <strain evidence="5 6">Oil-RF-744-WCA-WT-10</strain>
    </source>
</reference>
<evidence type="ECO:0000313" key="6">
    <source>
        <dbReference type="Proteomes" id="UP000483362"/>
    </source>
</evidence>
<accession>A0A6L5XGE3</accession>
<dbReference type="RefSeq" id="WP_154327724.1">
    <property type="nucleotide sequence ID" value="NZ_CP045696.1"/>
</dbReference>
<dbReference type="AlphaFoldDB" id="A0A6L5XGE3"/>
<comment type="subcellular location">
    <subcellularLocation>
        <location evidence="1">Cell outer membrane</location>
    </subcellularLocation>
</comment>
<organism evidence="5 6">
    <name type="scientific">Sodaliphilus pleomorphus</name>
    <dbReference type="NCBI Taxonomy" id="2606626"/>
    <lineage>
        <taxon>Bacteria</taxon>
        <taxon>Pseudomonadati</taxon>
        <taxon>Bacteroidota</taxon>
        <taxon>Bacteroidia</taxon>
        <taxon>Bacteroidales</taxon>
        <taxon>Muribaculaceae</taxon>
        <taxon>Sodaliphilus</taxon>
    </lineage>
</organism>
<comment type="caution">
    <text evidence="5">The sequence shown here is derived from an EMBL/GenBank/DDBJ whole genome shotgun (WGS) entry which is preliminary data.</text>
</comment>
<dbReference type="InterPro" id="IPR036942">
    <property type="entry name" value="Beta-barrel_TonB_sf"/>
</dbReference>
<dbReference type="SUPFAM" id="SSF56935">
    <property type="entry name" value="Porins"/>
    <property type="match status" value="1"/>
</dbReference>
<evidence type="ECO:0000256" key="1">
    <source>
        <dbReference type="ARBA" id="ARBA00004442"/>
    </source>
</evidence>